<evidence type="ECO:0008006" key="4">
    <source>
        <dbReference type="Google" id="ProtNLM"/>
    </source>
</evidence>
<dbReference type="Proteomes" id="UP000192277">
    <property type="component" value="Unassembled WGS sequence"/>
</dbReference>
<protein>
    <recommendedName>
        <fullName evidence="4">TonB C-terminal domain-containing protein</fullName>
    </recommendedName>
</protein>
<dbReference type="EMBL" id="LWBO01000010">
    <property type="protein sequence ID" value="OQP49540.1"/>
    <property type="molecule type" value="Genomic_DNA"/>
</dbReference>
<sequence length="189" mass="21342">MKLNLLLLPFLLGNLVLAADAQTALPSLHTLKSGDIASISSNFEKHVLTVTLTNGTVYAYNHEDWDMEEDYPLSPKLQDAINSVKITFTRVEVPPQFPGGDSAWEDYMREFCARHKDDLPKKEPVEVRLTFIVHLKGELRNFQVVSNTGKSKMADLAIQALKEGPSWICATQNHYKVVSYRAQLVRLTR</sequence>
<keyword evidence="3" id="KW-1185">Reference proteome</keyword>
<accession>A0ABX3NYK9</accession>
<gene>
    <name evidence="2" type="ORF">A4D02_28520</name>
</gene>
<feature type="chain" id="PRO_5045618717" description="TonB C-terminal domain-containing protein" evidence="1">
    <location>
        <begin position="19"/>
        <end position="189"/>
    </location>
</feature>
<organism evidence="2 3">
    <name type="scientific">Niastella koreensis</name>
    <dbReference type="NCBI Taxonomy" id="354356"/>
    <lineage>
        <taxon>Bacteria</taxon>
        <taxon>Pseudomonadati</taxon>
        <taxon>Bacteroidota</taxon>
        <taxon>Chitinophagia</taxon>
        <taxon>Chitinophagales</taxon>
        <taxon>Chitinophagaceae</taxon>
        <taxon>Niastella</taxon>
    </lineage>
</organism>
<comment type="caution">
    <text evidence="2">The sequence shown here is derived from an EMBL/GenBank/DDBJ whole genome shotgun (WGS) entry which is preliminary data.</text>
</comment>
<name>A0ABX3NYK9_9BACT</name>
<evidence type="ECO:0000256" key="1">
    <source>
        <dbReference type="SAM" id="SignalP"/>
    </source>
</evidence>
<keyword evidence="1" id="KW-0732">Signal</keyword>
<reference evidence="2 3" key="1">
    <citation type="submission" date="2016-04" db="EMBL/GenBank/DDBJ databases">
        <authorList>
            <person name="Chen L."/>
            <person name="Zhuang W."/>
            <person name="Wang G."/>
        </authorList>
    </citation>
    <scope>NUCLEOTIDE SEQUENCE [LARGE SCALE GENOMIC DNA]</scope>
    <source>
        <strain evidence="3">GR20</strain>
    </source>
</reference>
<evidence type="ECO:0000313" key="3">
    <source>
        <dbReference type="Proteomes" id="UP000192277"/>
    </source>
</evidence>
<feature type="signal peptide" evidence="1">
    <location>
        <begin position="1"/>
        <end position="18"/>
    </location>
</feature>
<dbReference type="RefSeq" id="WP_014220068.1">
    <property type="nucleotide sequence ID" value="NZ_LWBO01000010.1"/>
</dbReference>
<proteinExistence type="predicted"/>
<evidence type="ECO:0000313" key="2">
    <source>
        <dbReference type="EMBL" id="OQP49540.1"/>
    </source>
</evidence>